<dbReference type="GO" id="GO:0016491">
    <property type="term" value="F:oxidoreductase activity"/>
    <property type="evidence" value="ECO:0007669"/>
    <property type="project" value="InterPro"/>
</dbReference>
<dbReference type="GeneID" id="94580475"/>
<dbReference type="STRING" id="194197.BWD09_05125"/>
<dbReference type="RefSeq" id="WP_085365638.1">
    <property type="nucleotide sequence ID" value="NZ_CAUJPZ010000006.1"/>
</dbReference>
<dbReference type="OrthoDB" id="231484at2"/>
<dbReference type="InterPro" id="IPR050703">
    <property type="entry name" value="Flavin_MAO"/>
</dbReference>
<feature type="domain" description="Amine oxidase" evidence="2">
    <location>
        <begin position="369"/>
        <end position="620"/>
    </location>
</feature>
<name>A0A1X3DCQ3_9NEIS</name>
<reference evidence="4" key="1">
    <citation type="submission" date="2017-01" db="EMBL/GenBank/DDBJ databases">
        <authorList>
            <person name="Wolfgang W.J."/>
            <person name="Cole J."/>
            <person name="Wroblewski D."/>
            <person name="Mcginnis J."/>
            <person name="Musser K.A."/>
        </authorList>
    </citation>
    <scope>NUCLEOTIDE SEQUENCE [LARGE SCALE GENOMIC DNA]</scope>
    <source>
        <strain evidence="4">DSM 19151</strain>
    </source>
</reference>
<evidence type="ECO:0000313" key="3">
    <source>
        <dbReference type="EMBL" id="OSI17670.1"/>
    </source>
</evidence>
<dbReference type="PANTHER" id="PTHR43563:SF14">
    <property type="entry name" value="AMINE OXIDASE"/>
    <property type="match status" value="1"/>
</dbReference>
<organism evidence="3 4">
    <name type="scientific">Neisseria dentiae</name>
    <dbReference type="NCBI Taxonomy" id="194197"/>
    <lineage>
        <taxon>Bacteria</taxon>
        <taxon>Pseudomonadati</taxon>
        <taxon>Pseudomonadota</taxon>
        <taxon>Betaproteobacteria</taxon>
        <taxon>Neisseriales</taxon>
        <taxon>Neisseriaceae</taxon>
        <taxon>Neisseria</taxon>
    </lineage>
</organism>
<dbReference type="PROSITE" id="PS51318">
    <property type="entry name" value="TAT"/>
    <property type="match status" value="1"/>
</dbReference>
<dbReference type="PROSITE" id="PS51257">
    <property type="entry name" value="PROKAR_LIPOPROTEIN"/>
    <property type="match status" value="1"/>
</dbReference>
<dbReference type="EMBL" id="MTBO01000009">
    <property type="protein sequence ID" value="OSI17670.1"/>
    <property type="molecule type" value="Genomic_DNA"/>
</dbReference>
<evidence type="ECO:0000313" key="4">
    <source>
        <dbReference type="Proteomes" id="UP000193118"/>
    </source>
</evidence>
<dbReference type="InterPro" id="IPR006311">
    <property type="entry name" value="TAT_signal"/>
</dbReference>
<dbReference type="InterPro" id="IPR036188">
    <property type="entry name" value="FAD/NAD-bd_sf"/>
</dbReference>
<comment type="caution">
    <text evidence="3">The sequence shown here is derived from an EMBL/GenBank/DDBJ whole genome shotgun (WGS) entry which is preliminary data.</text>
</comment>
<sequence>MKRKISRRTFLGGSAAVTSTLMLGGCEKIYRIFSPESASTAGRAVNAAYYPPALLGLRGDSEGVQTAAHSMALQGKTYTLPGKADEQYDLVVVGAGLSGLTAAYLYQKQRPEAKILLIDNHDDFGGHAQRNEFTVDGRLLISYAGSESIDSPKSEYSEESLALLKDLGIDYTKFETYFHQDLYEKTRQLKEGVFFGKDAFGKDAVVAGLPEAGEESAAEIIAKFPLTDADKQALTLLYTDPADYFKGKNKRQRTEAAEETSYYDFLKNYAKLPEGALKYLKNLSSEYWGHAINAISVQEALDDGYPGVQNLGLEEDSHEEEPYIYHFPDGNASIARMLVRKMIPAVAAGNTMEDIVLAKFDYSKLDAPENKVRLRLNSTALLLENNNDGVAVAYMPHGGGSLKQVQAKQAVFAGHSALAARVIPQMPEAQKNAAQTNVKVPMIYGKVAVKNSQAFQKLGVHSLYAPDAPYCLIKLDYPVSMGGYQFPQTADEPMIIHMVKIATDFAGKTAREMYKAGRRHLAAQNYEALEKEMLDQLRSIYAVAGEKLDDVLVAVTLNRWAHGYSYEQVGLYDSDSSAEKATETMQKRVGNIFIAGSDAAWMPYVHGAVDQAYRAVNEVLKG</sequence>
<dbReference type="InterPro" id="IPR002937">
    <property type="entry name" value="Amino_oxidase"/>
</dbReference>
<gene>
    <name evidence="3" type="ORF">BWD09_05125</name>
</gene>
<dbReference type="Pfam" id="PF13450">
    <property type="entry name" value="NAD_binding_8"/>
    <property type="match status" value="1"/>
</dbReference>
<dbReference type="Proteomes" id="UP000193118">
    <property type="component" value="Unassembled WGS sequence"/>
</dbReference>
<accession>A0A1X3DCQ3</accession>
<comment type="similarity">
    <text evidence="1">Belongs to the flavin monoamine oxidase family.</text>
</comment>
<proteinExistence type="inferred from homology"/>
<protein>
    <submittedName>
        <fullName evidence="3">Twin-arginine translocation pathway signal</fullName>
    </submittedName>
</protein>
<dbReference type="SUPFAM" id="SSF51905">
    <property type="entry name" value="FAD/NAD(P)-binding domain"/>
    <property type="match status" value="1"/>
</dbReference>
<dbReference type="Pfam" id="PF01593">
    <property type="entry name" value="Amino_oxidase"/>
    <property type="match status" value="1"/>
</dbReference>
<evidence type="ECO:0000259" key="2">
    <source>
        <dbReference type="Pfam" id="PF01593"/>
    </source>
</evidence>
<dbReference type="AlphaFoldDB" id="A0A1X3DCQ3"/>
<dbReference type="PANTHER" id="PTHR43563">
    <property type="entry name" value="AMINE OXIDASE"/>
    <property type="match status" value="1"/>
</dbReference>
<dbReference type="Gene3D" id="3.50.50.60">
    <property type="entry name" value="FAD/NAD(P)-binding domain"/>
    <property type="match status" value="2"/>
</dbReference>
<evidence type="ECO:0000256" key="1">
    <source>
        <dbReference type="ARBA" id="ARBA00005995"/>
    </source>
</evidence>
<keyword evidence="4" id="KW-1185">Reference proteome</keyword>